<evidence type="ECO:0000256" key="2">
    <source>
        <dbReference type="ARBA" id="ARBA00009045"/>
    </source>
</evidence>
<sequence length="192" mass="18915">MSSRPTLQALAACVVVFLLQQAGGAVGLGDAVFALALPLSSQPWTLVVSVYAHGGLTHLLANAVALVLIGPLVARVTTPARFHAFFIITGALAGIAQVLVLMPFGGGAVLGASGAIFALFGYLLVGNRGTGRLLSVVALGTRGKLVVLAVLAALLTAATATPGAALVAHFVGFVLGAAAGGSRLLHTSGSAG</sequence>
<reference evidence="10 11" key="1">
    <citation type="journal article" date="2005" name="Genome Res.">
        <title>Living with two extremes: conclusions from the genome sequence of Natronomonas pharaonis.</title>
        <authorList>
            <person name="Falb M."/>
            <person name="Pfeiffer F."/>
            <person name="Palm P."/>
            <person name="Rodewald K."/>
            <person name="Hickmann V."/>
            <person name="Tittor J."/>
            <person name="Oesterhelt D."/>
        </authorList>
    </citation>
    <scope>NUCLEOTIDE SEQUENCE [LARGE SCALE GENOMIC DNA]</scope>
    <source>
        <strain evidence="11">ATCC 35678 / DSM 2160 / CIP 103997 / JCM 8858 / NBRC 14720 / NCIMB 2260 / Gabara</strain>
    </source>
</reference>
<dbReference type="InterPro" id="IPR022764">
    <property type="entry name" value="Peptidase_S54_rhomboid_dom"/>
</dbReference>
<keyword evidence="4 8" id="KW-0812">Transmembrane</keyword>
<keyword evidence="7 8" id="KW-0472">Membrane</keyword>
<evidence type="ECO:0000256" key="6">
    <source>
        <dbReference type="ARBA" id="ARBA00022989"/>
    </source>
</evidence>
<protein>
    <submittedName>
        <fullName evidence="10">Probable rhomboid family protease</fullName>
        <ecNumber evidence="10">3.4.21.105</ecNumber>
    </submittedName>
</protein>
<evidence type="ECO:0000313" key="11">
    <source>
        <dbReference type="Proteomes" id="UP000002698"/>
    </source>
</evidence>
<evidence type="ECO:0000259" key="9">
    <source>
        <dbReference type="Pfam" id="PF01694"/>
    </source>
</evidence>
<dbReference type="RefSeq" id="WP_011323570.1">
    <property type="nucleotide sequence ID" value="NC_007426.1"/>
</dbReference>
<dbReference type="SUPFAM" id="SSF144091">
    <property type="entry name" value="Rhomboid-like"/>
    <property type="match status" value="1"/>
</dbReference>
<dbReference type="AlphaFoldDB" id="A0A1U7EXP7"/>
<gene>
    <name evidence="10" type="ordered locus">NP_3724A</name>
</gene>
<dbReference type="InterPro" id="IPR035952">
    <property type="entry name" value="Rhomboid-like_sf"/>
</dbReference>
<evidence type="ECO:0000256" key="8">
    <source>
        <dbReference type="SAM" id="Phobius"/>
    </source>
</evidence>
<accession>A0A1U7EXP7</accession>
<evidence type="ECO:0000256" key="5">
    <source>
        <dbReference type="ARBA" id="ARBA00022801"/>
    </source>
</evidence>
<evidence type="ECO:0000256" key="1">
    <source>
        <dbReference type="ARBA" id="ARBA00004141"/>
    </source>
</evidence>
<dbReference type="HOGENOM" id="CLU_111002_0_0_2"/>
<dbReference type="KEGG" id="nph:NP_3724A"/>
<name>A0A1U7EXP7_NATPD</name>
<feature type="domain" description="Peptidase S54 rhomboid" evidence="9">
    <location>
        <begin position="41"/>
        <end position="180"/>
    </location>
</feature>
<keyword evidence="5 10" id="KW-0378">Hydrolase</keyword>
<keyword evidence="6 8" id="KW-1133">Transmembrane helix</keyword>
<dbReference type="GO" id="GO:0004252">
    <property type="term" value="F:serine-type endopeptidase activity"/>
    <property type="evidence" value="ECO:0007669"/>
    <property type="project" value="InterPro"/>
</dbReference>
<feature type="transmembrane region" description="Helical" evidence="8">
    <location>
        <begin position="46"/>
        <end position="70"/>
    </location>
</feature>
<keyword evidence="11" id="KW-1185">Reference proteome</keyword>
<comment type="subcellular location">
    <subcellularLocation>
        <location evidence="1">Membrane</location>
        <topology evidence="1">Multi-pass membrane protein</topology>
    </subcellularLocation>
</comment>
<feature type="transmembrane region" description="Helical" evidence="8">
    <location>
        <begin position="108"/>
        <end position="125"/>
    </location>
</feature>
<evidence type="ECO:0000313" key="10">
    <source>
        <dbReference type="EMBL" id="CAI49953.1"/>
    </source>
</evidence>
<feature type="transmembrane region" description="Helical" evidence="8">
    <location>
        <begin position="82"/>
        <end position="102"/>
    </location>
</feature>
<dbReference type="Gene3D" id="1.20.1540.10">
    <property type="entry name" value="Rhomboid-like"/>
    <property type="match status" value="1"/>
</dbReference>
<dbReference type="Proteomes" id="UP000002698">
    <property type="component" value="Chromosome"/>
</dbReference>
<comment type="similarity">
    <text evidence="2">Belongs to the peptidase S54 family.</text>
</comment>
<evidence type="ECO:0000256" key="4">
    <source>
        <dbReference type="ARBA" id="ARBA00022692"/>
    </source>
</evidence>
<dbReference type="PANTHER" id="PTHR43066:SF1">
    <property type="entry name" value="RHOMBOID PROTEIN 2"/>
    <property type="match status" value="1"/>
</dbReference>
<proteinExistence type="inferred from homology"/>
<dbReference type="EC" id="3.4.21.105" evidence="10"/>
<dbReference type="GO" id="GO:0006508">
    <property type="term" value="P:proteolysis"/>
    <property type="evidence" value="ECO:0007669"/>
    <property type="project" value="UniProtKB-KW"/>
</dbReference>
<organism evidence="10 11">
    <name type="scientific">Natronomonas pharaonis (strain ATCC 35678 / DSM 2160 / CIP 103997 / JCM 8858 / NBRC 14720 / NCIMB 2260 / Gabara)</name>
    <name type="common">Halobacterium pharaonis</name>
    <dbReference type="NCBI Taxonomy" id="348780"/>
    <lineage>
        <taxon>Archaea</taxon>
        <taxon>Methanobacteriati</taxon>
        <taxon>Methanobacteriota</taxon>
        <taxon>Stenosarchaea group</taxon>
        <taxon>Halobacteria</taxon>
        <taxon>Halobacteriales</taxon>
        <taxon>Natronomonadaceae</taxon>
        <taxon>Natronomonas</taxon>
    </lineage>
</organism>
<dbReference type="eggNOG" id="arCOG01768">
    <property type="taxonomic scope" value="Archaea"/>
</dbReference>
<feature type="transmembrane region" description="Helical" evidence="8">
    <location>
        <begin position="145"/>
        <end position="178"/>
    </location>
</feature>
<dbReference type="EMBL" id="CR936257">
    <property type="protein sequence ID" value="CAI49953.1"/>
    <property type="molecule type" value="Genomic_DNA"/>
</dbReference>
<keyword evidence="3 10" id="KW-0645">Protease</keyword>
<dbReference type="STRING" id="348780.NP_3724A"/>
<dbReference type="EnsemblBacteria" id="CAI49953">
    <property type="protein sequence ID" value="CAI49953"/>
    <property type="gene ID" value="NP_3724A"/>
</dbReference>
<dbReference type="PANTHER" id="PTHR43066">
    <property type="entry name" value="RHOMBOID-RELATED PROTEIN"/>
    <property type="match status" value="1"/>
</dbReference>
<dbReference type="GeneID" id="3701848"/>
<dbReference type="Pfam" id="PF01694">
    <property type="entry name" value="Rhomboid"/>
    <property type="match status" value="1"/>
</dbReference>
<dbReference type="OrthoDB" id="169619at2157"/>
<dbReference type="GO" id="GO:0016020">
    <property type="term" value="C:membrane"/>
    <property type="evidence" value="ECO:0007669"/>
    <property type="project" value="UniProtKB-SubCell"/>
</dbReference>
<evidence type="ECO:0000256" key="3">
    <source>
        <dbReference type="ARBA" id="ARBA00022670"/>
    </source>
</evidence>
<evidence type="ECO:0000256" key="7">
    <source>
        <dbReference type="ARBA" id="ARBA00023136"/>
    </source>
</evidence>